<dbReference type="RefSeq" id="WP_038542512.1">
    <property type="nucleotide sequence ID" value="NZ_HG938355.1"/>
</dbReference>
<dbReference type="AlphaFoldDB" id="A0A068T5Q6"/>
<dbReference type="EMBL" id="HG938355">
    <property type="protein sequence ID" value="CDN53828.1"/>
    <property type="molecule type" value="Genomic_DNA"/>
</dbReference>
<accession>A0A068T5Q6</accession>
<organism evidence="1 2">
    <name type="scientific">Neorhizobium galegae bv. officinalis bv. officinalis str. HAMBI 1141</name>
    <dbReference type="NCBI Taxonomy" id="1028801"/>
    <lineage>
        <taxon>Bacteria</taxon>
        <taxon>Pseudomonadati</taxon>
        <taxon>Pseudomonadota</taxon>
        <taxon>Alphaproteobacteria</taxon>
        <taxon>Hyphomicrobiales</taxon>
        <taxon>Rhizobiaceae</taxon>
        <taxon>Rhizobium/Agrobacterium group</taxon>
        <taxon>Neorhizobium</taxon>
    </lineage>
</organism>
<dbReference type="KEGG" id="ngl:RG1141_CH14850"/>
<evidence type="ECO:0000313" key="2">
    <source>
        <dbReference type="Proteomes" id="UP000028186"/>
    </source>
</evidence>
<gene>
    <name evidence="1" type="ORF">RG1141_CH14850</name>
</gene>
<dbReference type="Proteomes" id="UP000028186">
    <property type="component" value="Chromosome I"/>
</dbReference>
<dbReference type="eggNOG" id="ENOG502ZZCE">
    <property type="taxonomic scope" value="Bacteria"/>
</dbReference>
<proteinExistence type="predicted"/>
<evidence type="ECO:0000313" key="1">
    <source>
        <dbReference type="EMBL" id="CDN53828.1"/>
    </source>
</evidence>
<sequence length="252" mass="29054">MRAKSVYTVLSSLFSAEHEPVYDPPKRVRHKMLPVEFPTRKCVSGGIRCRSPLMADGVLHLDTDPDVVAISPYPLIADAWVEIEPGVEDRLHHFADVAAKRRDGSVVFLKYENFYMQEERPWQVSEAKALVEYHLDVFGCVFRVLNEATLRIEPRLSNLRQMWQHREVRSQPVNLDRVRDAIAEFKRPATIEHLWRHLGSPQHAVIWEGDQRPTVLPQSNPVFTAVMQLAMRGEVRLDLGKRLTMNSLIMKV</sequence>
<dbReference type="HOGENOM" id="CLU_1101920_0_0_5"/>
<protein>
    <submittedName>
        <fullName evidence="1">Trna-i a37 modification enzyme</fullName>
    </submittedName>
</protein>
<name>A0A068T5Q6_NEOGA</name>
<reference evidence="2" key="1">
    <citation type="journal article" date="2014" name="BMC Genomics">
        <title>Genome sequencing of two Neorhizobium galegae strains reveals a noeT gene responsible for the unusual acetylation of the nodulation factors.</title>
        <authorList>
            <person name="Osterman J."/>
            <person name="Marsh J."/>
            <person name="Laine P.K."/>
            <person name="Zeng Z."/>
            <person name="Alatalo E."/>
            <person name="Sullivan J.T."/>
            <person name="Young J.P."/>
            <person name="Thomas-Oates J."/>
            <person name="Paulin L."/>
            <person name="Lindstrom K."/>
        </authorList>
    </citation>
    <scope>NUCLEOTIDE SEQUENCE [LARGE SCALE GENOMIC DNA]</scope>
    <source>
        <strain evidence="2">HAMBI 1141</strain>
    </source>
</reference>
<dbReference type="PATRIC" id="fig|1028801.3.peg.1504"/>